<evidence type="ECO:0000256" key="1">
    <source>
        <dbReference type="SAM" id="Phobius"/>
    </source>
</evidence>
<accession>A0A9K3DXP6</accession>
<keyword evidence="1" id="KW-0812">Transmembrane</keyword>
<sequence length="81" mass="8976">MHFGVFQLGKNVTFPIMLLLFCLFSRCFIVCVMVNGCLHKKFRYIEIYIPGESGVLLLVVVVLAYGVAGIMAVGTPFVHGH</sequence>
<gene>
    <name evidence="2" type="ORF">HanXRQr2_Chr15g0673721</name>
</gene>
<name>A0A9K3DXP6_HELAN</name>
<protein>
    <submittedName>
        <fullName evidence="2">Uncharacterized protein</fullName>
    </submittedName>
</protein>
<reference evidence="2" key="1">
    <citation type="journal article" date="2017" name="Nature">
        <title>The sunflower genome provides insights into oil metabolism, flowering and Asterid evolution.</title>
        <authorList>
            <person name="Badouin H."/>
            <person name="Gouzy J."/>
            <person name="Grassa C.J."/>
            <person name="Murat F."/>
            <person name="Staton S.E."/>
            <person name="Cottret L."/>
            <person name="Lelandais-Briere C."/>
            <person name="Owens G.L."/>
            <person name="Carrere S."/>
            <person name="Mayjonade B."/>
            <person name="Legrand L."/>
            <person name="Gill N."/>
            <person name="Kane N.C."/>
            <person name="Bowers J.E."/>
            <person name="Hubner S."/>
            <person name="Bellec A."/>
            <person name="Berard A."/>
            <person name="Berges H."/>
            <person name="Blanchet N."/>
            <person name="Boniface M.C."/>
            <person name="Brunel D."/>
            <person name="Catrice O."/>
            <person name="Chaidir N."/>
            <person name="Claudel C."/>
            <person name="Donnadieu C."/>
            <person name="Faraut T."/>
            <person name="Fievet G."/>
            <person name="Helmstetter N."/>
            <person name="King M."/>
            <person name="Knapp S.J."/>
            <person name="Lai Z."/>
            <person name="Le Paslier M.C."/>
            <person name="Lippi Y."/>
            <person name="Lorenzon L."/>
            <person name="Mandel J.R."/>
            <person name="Marage G."/>
            <person name="Marchand G."/>
            <person name="Marquand E."/>
            <person name="Bret-Mestries E."/>
            <person name="Morien E."/>
            <person name="Nambeesan S."/>
            <person name="Nguyen T."/>
            <person name="Pegot-Espagnet P."/>
            <person name="Pouilly N."/>
            <person name="Raftis F."/>
            <person name="Sallet E."/>
            <person name="Schiex T."/>
            <person name="Thomas J."/>
            <person name="Vandecasteele C."/>
            <person name="Vares D."/>
            <person name="Vear F."/>
            <person name="Vautrin S."/>
            <person name="Crespi M."/>
            <person name="Mangin B."/>
            <person name="Burke J.M."/>
            <person name="Salse J."/>
            <person name="Munos S."/>
            <person name="Vincourt P."/>
            <person name="Rieseberg L.H."/>
            <person name="Langlade N.B."/>
        </authorList>
    </citation>
    <scope>NUCLEOTIDE SEQUENCE</scope>
    <source>
        <tissue evidence="2">Leaves</tissue>
    </source>
</reference>
<keyword evidence="1" id="KW-1133">Transmembrane helix</keyword>
<organism evidence="2 3">
    <name type="scientific">Helianthus annuus</name>
    <name type="common">Common sunflower</name>
    <dbReference type="NCBI Taxonomy" id="4232"/>
    <lineage>
        <taxon>Eukaryota</taxon>
        <taxon>Viridiplantae</taxon>
        <taxon>Streptophyta</taxon>
        <taxon>Embryophyta</taxon>
        <taxon>Tracheophyta</taxon>
        <taxon>Spermatophyta</taxon>
        <taxon>Magnoliopsida</taxon>
        <taxon>eudicotyledons</taxon>
        <taxon>Gunneridae</taxon>
        <taxon>Pentapetalae</taxon>
        <taxon>asterids</taxon>
        <taxon>campanulids</taxon>
        <taxon>Asterales</taxon>
        <taxon>Asteraceae</taxon>
        <taxon>Asteroideae</taxon>
        <taxon>Heliantheae alliance</taxon>
        <taxon>Heliantheae</taxon>
        <taxon>Helianthus</taxon>
    </lineage>
</organism>
<keyword evidence="1" id="KW-0472">Membrane</keyword>
<reference evidence="2" key="2">
    <citation type="submission" date="2020-06" db="EMBL/GenBank/DDBJ databases">
        <title>Helianthus annuus Genome sequencing and assembly Release 2.</title>
        <authorList>
            <person name="Gouzy J."/>
            <person name="Langlade N."/>
            <person name="Munos S."/>
        </authorList>
    </citation>
    <scope>NUCLEOTIDE SEQUENCE</scope>
    <source>
        <tissue evidence="2">Leaves</tissue>
    </source>
</reference>
<dbReference type="EMBL" id="MNCJ02000330">
    <property type="protein sequence ID" value="KAF5762873.1"/>
    <property type="molecule type" value="Genomic_DNA"/>
</dbReference>
<evidence type="ECO:0000313" key="3">
    <source>
        <dbReference type="Proteomes" id="UP000215914"/>
    </source>
</evidence>
<keyword evidence="3" id="KW-1185">Reference proteome</keyword>
<dbReference type="Proteomes" id="UP000215914">
    <property type="component" value="Unassembled WGS sequence"/>
</dbReference>
<comment type="caution">
    <text evidence="2">The sequence shown here is derived from an EMBL/GenBank/DDBJ whole genome shotgun (WGS) entry which is preliminary data.</text>
</comment>
<dbReference type="AlphaFoldDB" id="A0A9K3DXP6"/>
<dbReference type="Gramene" id="mRNA:HanXRQr2_Chr15g0673721">
    <property type="protein sequence ID" value="CDS:HanXRQr2_Chr15g0673721.1"/>
    <property type="gene ID" value="HanXRQr2_Chr15g0673721"/>
</dbReference>
<feature type="transmembrane region" description="Helical" evidence="1">
    <location>
        <begin position="12"/>
        <end position="34"/>
    </location>
</feature>
<evidence type="ECO:0000313" key="2">
    <source>
        <dbReference type="EMBL" id="KAF5762873.1"/>
    </source>
</evidence>
<proteinExistence type="predicted"/>
<feature type="transmembrane region" description="Helical" evidence="1">
    <location>
        <begin position="55"/>
        <end position="78"/>
    </location>
</feature>